<keyword evidence="1" id="KW-1133">Transmembrane helix</keyword>
<evidence type="ECO:0000256" key="1">
    <source>
        <dbReference type="SAM" id="Phobius"/>
    </source>
</evidence>
<dbReference type="AlphaFoldDB" id="A0A1A9HW53"/>
<reference evidence="3" key="1">
    <citation type="submission" date="2016-03" db="EMBL/GenBank/DDBJ databases">
        <title>Culture-independent genomics supports pathogen discovery for uncultivable bacteria within the genus Chlamydia.</title>
        <authorList>
            <person name="Taylor-Brown A."/>
            <person name="Bachmann N.L."/>
            <person name="Borel N."/>
            <person name="Polkinghorne A."/>
        </authorList>
    </citation>
    <scope>NUCLEOTIDE SEQUENCE [LARGE SCALE GENOMIC DNA]</scope>
    <source>
        <strain evidence="3">2742-308</strain>
    </source>
</reference>
<evidence type="ECO:0000313" key="3">
    <source>
        <dbReference type="Proteomes" id="UP000078162"/>
    </source>
</evidence>
<dbReference type="EMBL" id="CP014639">
    <property type="protein sequence ID" value="ANH78927.1"/>
    <property type="molecule type" value="Genomic_DNA"/>
</dbReference>
<keyword evidence="1" id="KW-0472">Membrane</keyword>
<accession>A0A1A9HW53</accession>
<keyword evidence="3" id="KW-1185">Reference proteome</keyword>
<protein>
    <submittedName>
        <fullName evidence="2">Uncharacterized protein</fullName>
    </submittedName>
</protein>
<dbReference type="KEGG" id="csaz:Cs308_0757"/>
<evidence type="ECO:0000313" key="2">
    <source>
        <dbReference type="EMBL" id="ANH78927.1"/>
    </source>
</evidence>
<gene>
    <name evidence="2" type="ORF">Cs308_0757</name>
</gene>
<name>A0A1A9HW53_9CHLA</name>
<proteinExistence type="predicted"/>
<organism evidence="2 3">
    <name type="scientific">Candidatus Chlamydia sanziniae</name>
    <dbReference type="NCBI Taxonomy" id="1806891"/>
    <lineage>
        <taxon>Bacteria</taxon>
        <taxon>Pseudomonadati</taxon>
        <taxon>Chlamydiota</taxon>
        <taxon>Chlamydiia</taxon>
        <taxon>Chlamydiales</taxon>
        <taxon>Chlamydiaceae</taxon>
        <taxon>Chlamydia/Chlamydophila group</taxon>
        <taxon>Chlamydia</taxon>
    </lineage>
</organism>
<keyword evidence="1" id="KW-0812">Transmembrane</keyword>
<sequence length="42" mass="4462">MNAGGKKAGDLFMTLPSSFTGSLASIVSGFARVTEKRQQPKF</sequence>
<dbReference type="Proteomes" id="UP000078162">
    <property type="component" value="Chromosome"/>
</dbReference>
<feature type="transmembrane region" description="Helical" evidence="1">
    <location>
        <begin position="12"/>
        <end position="33"/>
    </location>
</feature>
<dbReference type="PATRIC" id="fig|1806891.3.peg.751"/>